<dbReference type="OrthoDB" id="5290752at2"/>
<dbReference type="PANTHER" id="PTHR34512">
    <property type="entry name" value="CELL SURFACE PROTEIN"/>
    <property type="match status" value="1"/>
</dbReference>
<feature type="domain" description="Pyrrolo-quinoline quinone repeat" evidence="2">
    <location>
        <begin position="140"/>
        <end position="378"/>
    </location>
</feature>
<proteinExistence type="predicted"/>
<dbReference type="InterPro" id="IPR002372">
    <property type="entry name" value="PQQ_rpt_dom"/>
</dbReference>
<evidence type="ECO:0000313" key="4">
    <source>
        <dbReference type="Proteomes" id="UP000273675"/>
    </source>
</evidence>
<dbReference type="EMBL" id="RBIM01000006">
    <property type="protein sequence ID" value="RKQ95558.1"/>
    <property type="molecule type" value="Genomic_DNA"/>
</dbReference>
<dbReference type="Proteomes" id="UP000273675">
    <property type="component" value="Unassembled WGS sequence"/>
</dbReference>
<evidence type="ECO:0000256" key="1">
    <source>
        <dbReference type="SAM" id="MobiDB-lite"/>
    </source>
</evidence>
<evidence type="ECO:0000259" key="2">
    <source>
        <dbReference type="Pfam" id="PF13360"/>
    </source>
</evidence>
<evidence type="ECO:0000313" key="3">
    <source>
        <dbReference type="EMBL" id="RKQ95558.1"/>
    </source>
</evidence>
<accession>A0A495D206</accession>
<dbReference type="SMART" id="SM00564">
    <property type="entry name" value="PQQ"/>
    <property type="match status" value="6"/>
</dbReference>
<dbReference type="InterPro" id="IPR015943">
    <property type="entry name" value="WD40/YVTN_repeat-like_dom_sf"/>
</dbReference>
<comment type="caution">
    <text evidence="3">The sequence shown here is derived from an EMBL/GenBank/DDBJ whole genome shotgun (WGS) entry which is preliminary data.</text>
</comment>
<dbReference type="InterPro" id="IPR011047">
    <property type="entry name" value="Quinoprotein_ADH-like_sf"/>
</dbReference>
<dbReference type="Gene3D" id="2.130.10.10">
    <property type="entry name" value="YVTN repeat-like/Quinoprotein amine dehydrogenase"/>
    <property type="match status" value="1"/>
</dbReference>
<dbReference type="RefSeq" id="WP_075189638.1">
    <property type="nucleotide sequence ID" value="NZ_RBIM01000006.1"/>
</dbReference>
<dbReference type="PANTHER" id="PTHR34512:SF30">
    <property type="entry name" value="OUTER MEMBRANE PROTEIN ASSEMBLY FACTOR BAMB"/>
    <property type="match status" value="1"/>
</dbReference>
<sequence length="458" mass="49391">MIDVTRIRTLLGVALIAPLAACSSVPNPLDMIPGRGNDNENERLNGTAPSDGRVSILDFEQGLRLDSEAERPAVDLPTAYVNTVWPQPGGYPTNSVQHTQASGPLNVAWRQGFGNGSDNDHRLNARPVVADGNVFAIDARGEVVAMNADTGTVVWRHRIEATHRYDSMSFGGGLAYDDGRIYVHSGLNFFVALDAQSGHEIWRSETLVPFHGAPTVADDRIFVSSDDNELLALDTATGQVLWTYQGIVESARLLTAPSPAVLGDIVVAPFASGELIALRVQNGNPIWQDSLTRSGGLTAMSEINDVAGSPVVVDNVVYAMSHSGLLAAISLRTGERLWSQPAGGLHAPWVAGDFLFVTTSEAEIVCINRHDGEVYWITQLSLFENARERKNRLAWTGPVMAGGRLVVNSSRGDMVVLDAFNGSILSEQELRGDVFIPPVIANETVYVVTDDARMIALR</sequence>
<feature type="domain" description="Pyrrolo-quinoline quinone repeat" evidence="2">
    <location>
        <begin position="394"/>
        <end position="457"/>
    </location>
</feature>
<name>A0A495D206_9PROT</name>
<feature type="region of interest" description="Disordered" evidence="1">
    <location>
        <begin position="31"/>
        <end position="51"/>
    </location>
</feature>
<dbReference type="InterPro" id="IPR018391">
    <property type="entry name" value="PQQ_b-propeller_rpt"/>
</dbReference>
<organism evidence="3 4">
    <name type="scientific">Maricaulis maris</name>
    <dbReference type="NCBI Taxonomy" id="74318"/>
    <lineage>
        <taxon>Bacteria</taxon>
        <taxon>Pseudomonadati</taxon>
        <taxon>Pseudomonadota</taxon>
        <taxon>Alphaproteobacteria</taxon>
        <taxon>Maricaulales</taxon>
        <taxon>Maricaulaceae</taxon>
        <taxon>Maricaulis</taxon>
    </lineage>
</organism>
<gene>
    <name evidence="3" type="ORF">C7435_2661</name>
</gene>
<protein>
    <submittedName>
        <fullName evidence="3">Outer membrane protein assembly factor BamB</fullName>
    </submittedName>
</protein>
<dbReference type="Pfam" id="PF13360">
    <property type="entry name" value="PQQ_2"/>
    <property type="match status" value="2"/>
</dbReference>
<reference evidence="3 4" key="1">
    <citation type="submission" date="2018-10" db="EMBL/GenBank/DDBJ databases">
        <title>Genomic Encyclopedia of Type Strains, Phase IV (KMG-IV): sequencing the most valuable type-strain genomes for metagenomic binning, comparative biology and taxonomic classification.</title>
        <authorList>
            <person name="Goeker M."/>
        </authorList>
    </citation>
    <scope>NUCLEOTIDE SEQUENCE [LARGE SCALE GENOMIC DNA]</scope>
    <source>
        <strain evidence="3 4">DSM 4734</strain>
    </source>
</reference>
<dbReference type="AlphaFoldDB" id="A0A495D206"/>
<dbReference type="SUPFAM" id="SSF50998">
    <property type="entry name" value="Quinoprotein alcohol dehydrogenase-like"/>
    <property type="match status" value="1"/>
</dbReference>